<evidence type="ECO:0000313" key="8">
    <source>
        <dbReference type="Proteomes" id="UP001311799"/>
    </source>
</evidence>
<feature type="compositionally biased region" description="Basic and acidic residues" evidence="5">
    <location>
        <begin position="172"/>
        <end position="187"/>
    </location>
</feature>
<dbReference type="PANTHER" id="PTHR15107:SF0">
    <property type="entry name" value="DNA ENDONUCLEASE ACTIVATOR CTP1 C-TERMINAL DOMAIN-CONTAINING PROTEIN"/>
    <property type="match status" value="1"/>
</dbReference>
<evidence type="ECO:0000313" key="7">
    <source>
        <dbReference type="EMBL" id="KAK6589546.1"/>
    </source>
</evidence>
<accession>A0AAV9Y3G6</accession>
<dbReference type="AlphaFoldDB" id="A0AAV9Y3G6"/>
<sequence length="307" mass="35665">MIDPFDEEYPSSFPLEKIVSHLKISLKLLESAHIQWMSEKESLIHELERLRMENRALRMEMRNNENVEINSIPITPLRGKENYYYIVDQETRKLMKVSPASFHNFLNKTGVDISIPKSDIEVQDVVSSNYTDISRNSKLDSLYKNNDHIFSPVSNSQNCRVRKIQLEDEQVDHDSSDTNDKSNLEANEKKKIFTVKSESLESNNNPSKTGNINIINNTNDNFNSKNTVKYKEVGKSIGKRDCRNNLQAFECTECSKFYKAINSQNSSTHRTFCKHMKQNYLLQNSGRHRYKNQPTKSPPGFWDIDDL</sequence>
<proteinExistence type="predicted"/>
<evidence type="ECO:0000259" key="6">
    <source>
        <dbReference type="Pfam" id="PF08573"/>
    </source>
</evidence>
<dbReference type="Pfam" id="PF08573">
    <property type="entry name" value="SAE2"/>
    <property type="match status" value="1"/>
</dbReference>
<gene>
    <name evidence="7" type="ORF">RS030_203230</name>
</gene>
<evidence type="ECO:0000256" key="1">
    <source>
        <dbReference type="ARBA" id="ARBA00004123"/>
    </source>
</evidence>
<dbReference type="GO" id="GO:0010792">
    <property type="term" value="P:DNA double-strand break processing involved in repair via single-strand annealing"/>
    <property type="evidence" value="ECO:0007669"/>
    <property type="project" value="TreeGrafter"/>
</dbReference>
<evidence type="ECO:0000256" key="2">
    <source>
        <dbReference type="ARBA" id="ARBA00022763"/>
    </source>
</evidence>
<comment type="subcellular location">
    <subcellularLocation>
        <location evidence="1">Nucleus</location>
    </subcellularLocation>
</comment>
<feature type="region of interest" description="Disordered" evidence="5">
    <location>
        <begin position="288"/>
        <end position="307"/>
    </location>
</feature>
<keyword evidence="4" id="KW-0175">Coiled coil</keyword>
<evidence type="ECO:0000256" key="5">
    <source>
        <dbReference type="SAM" id="MobiDB-lite"/>
    </source>
</evidence>
<evidence type="ECO:0000256" key="4">
    <source>
        <dbReference type="SAM" id="Coils"/>
    </source>
</evidence>
<dbReference type="Proteomes" id="UP001311799">
    <property type="component" value="Unassembled WGS sequence"/>
</dbReference>
<dbReference type="GO" id="GO:0003684">
    <property type="term" value="F:damaged DNA binding"/>
    <property type="evidence" value="ECO:0007669"/>
    <property type="project" value="TreeGrafter"/>
</dbReference>
<dbReference type="GO" id="GO:0005634">
    <property type="term" value="C:nucleus"/>
    <property type="evidence" value="ECO:0007669"/>
    <property type="project" value="UniProtKB-SubCell"/>
</dbReference>
<dbReference type="InterPro" id="IPR033316">
    <property type="entry name" value="RBBP8-like"/>
</dbReference>
<comment type="caution">
    <text evidence="7">The sequence shown here is derived from an EMBL/GenBank/DDBJ whole genome shotgun (WGS) entry which is preliminary data.</text>
</comment>
<keyword evidence="3" id="KW-0539">Nucleus</keyword>
<dbReference type="EMBL" id="JAWDEY010000012">
    <property type="protein sequence ID" value="KAK6589546.1"/>
    <property type="molecule type" value="Genomic_DNA"/>
</dbReference>
<dbReference type="PANTHER" id="PTHR15107">
    <property type="entry name" value="RETINOBLASTOMA BINDING PROTEIN 8"/>
    <property type="match status" value="1"/>
</dbReference>
<reference evidence="7 8" key="1">
    <citation type="submission" date="2023-10" db="EMBL/GenBank/DDBJ databases">
        <title>Comparative genomics analysis reveals potential genetic determinants of host preference in Cryptosporidium xiaoi.</title>
        <authorList>
            <person name="Xiao L."/>
            <person name="Li J."/>
        </authorList>
    </citation>
    <scope>NUCLEOTIDE SEQUENCE [LARGE SCALE GENOMIC DNA]</scope>
    <source>
        <strain evidence="7 8">52996</strain>
    </source>
</reference>
<evidence type="ECO:0000256" key="3">
    <source>
        <dbReference type="ARBA" id="ARBA00023242"/>
    </source>
</evidence>
<feature type="region of interest" description="Disordered" evidence="5">
    <location>
        <begin position="167"/>
        <end position="187"/>
    </location>
</feature>
<dbReference type="InterPro" id="IPR013882">
    <property type="entry name" value="Ctp1_C"/>
</dbReference>
<protein>
    <submittedName>
        <fullName evidence="7">Type zinc knuckle (C2H2)</fullName>
    </submittedName>
</protein>
<feature type="coiled-coil region" evidence="4">
    <location>
        <begin position="40"/>
        <end position="67"/>
    </location>
</feature>
<keyword evidence="8" id="KW-1185">Reference proteome</keyword>
<feature type="domain" description="DNA endonuclease activator Ctp1 C-terminal" evidence="6">
    <location>
        <begin position="262"/>
        <end position="305"/>
    </location>
</feature>
<name>A0AAV9Y3G6_9CRYT</name>
<organism evidence="7 8">
    <name type="scientific">Cryptosporidium xiaoi</name>
    <dbReference type="NCBI Taxonomy" id="659607"/>
    <lineage>
        <taxon>Eukaryota</taxon>
        <taxon>Sar</taxon>
        <taxon>Alveolata</taxon>
        <taxon>Apicomplexa</taxon>
        <taxon>Conoidasida</taxon>
        <taxon>Coccidia</taxon>
        <taxon>Eucoccidiorida</taxon>
        <taxon>Eimeriorina</taxon>
        <taxon>Cryptosporidiidae</taxon>
        <taxon>Cryptosporidium</taxon>
    </lineage>
</organism>
<keyword evidence="2" id="KW-0227">DNA damage</keyword>